<comment type="caution">
    <text evidence="2">The sequence shown here is derived from an EMBL/GenBank/DDBJ whole genome shotgun (WGS) entry which is preliminary data.</text>
</comment>
<evidence type="ECO:0000313" key="3">
    <source>
        <dbReference type="Proteomes" id="UP000826656"/>
    </source>
</evidence>
<sequence length="354" mass="40392">MAVGKPLQVDLATKNQTRPSCARVNVEVDLLRDFPKRIKIGMRMNNEEIMEKWIKIKYDYVPKYCQTCMIQGHNEEQCFVVHPELYPKEKVGQVEGRRTERSTKNPIARKTDVKEPEKGGNNQKINKEEGFVESKQKKWGGDKPRQLEKVWNRVGVVTGNKFNILAKEGQDGGDEGEKNNLPVQETKEDTPGVQMSDNKVKKSNNQEDTNENDPIEVDSQSEKKDTTTSIEKKDRQQAIQGAGRTGRNTEEDTSMNNNFVENNHAELEHNMEVVVTDIMKGPELIEEEDEVLQHRKDTEEDEDMEYNIQQISKAGDLSPRHTNSLKQGARKGKQTLPLQVQTRSSRGKTSNSDQ</sequence>
<feature type="compositionally biased region" description="Basic and acidic residues" evidence="1">
    <location>
        <begin position="92"/>
        <end position="118"/>
    </location>
</feature>
<feature type="compositionally biased region" description="Polar residues" evidence="1">
    <location>
        <begin position="336"/>
        <end position="354"/>
    </location>
</feature>
<dbReference type="PANTHER" id="PTHR31286:SF179">
    <property type="entry name" value="RNASE H TYPE-1 DOMAIN-CONTAINING PROTEIN"/>
    <property type="match status" value="1"/>
</dbReference>
<organism evidence="2 3">
    <name type="scientific">Solanum tuberosum</name>
    <name type="common">Potato</name>
    <dbReference type="NCBI Taxonomy" id="4113"/>
    <lineage>
        <taxon>Eukaryota</taxon>
        <taxon>Viridiplantae</taxon>
        <taxon>Streptophyta</taxon>
        <taxon>Embryophyta</taxon>
        <taxon>Tracheophyta</taxon>
        <taxon>Spermatophyta</taxon>
        <taxon>Magnoliopsida</taxon>
        <taxon>eudicotyledons</taxon>
        <taxon>Gunneridae</taxon>
        <taxon>Pentapetalae</taxon>
        <taxon>asterids</taxon>
        <taxon>lamiids</taxon>
        <taxon>Solanales</taxon>
        <taxon>Solanaceae</taxon>
        <taxon>Solanoideae</taxon>
        <taxon>Solaneae</taxon>
        <taxon>Solanum</taxon>
    </lineage>
</organism>
<reference evidence="2 3" key="1">
    <citation type="journal article" date="2021" name="bioRxiv">
        <title>Chromosome-scale and haplotype-resolved genome assembly of a tetraploid potato cultivar.</title>
        <authorList>
            <person name="Sun H."/>
            <person name="Jiao W.-B."/>
            <person name="Krause K."/>
            <person name="Campoy J.A."/>
            <person name="Goel M."/>
            <person name="Folz-Donahue K."/>
            <person name="Kukat C."/>
            <person name="Huettel B."/>
            <person name="Schneeberger K."/>
        </authorList>
    </citation>
    <scope>NUCLEOTIDE SEQUENCE [LARGE SCALE GENOMIC DNA]</scope>
    <source>
        <strain evidence="2">SolTubOtavaFocal</strain>
        <tissue evidence="2">Leaves</tissue>
    </source>
</reference>
<protein>
    <submittedName>
        <fullName evidence="2">Uncharacterized protein</fullName>
    </submittedName>
</protein>
<dbReference type="EMBL" id="JAIVGD010000015">
    <property type="protein sequence ID" value="KAH0758246.1"/>
    <property type="molecule type" value="Genomic_DNA"/>
</dbReference>
<evidence type="ECO:0000313" key="2">
    <source>
        <dbReference type="EMBL" id="KAH0758246.1"/>
    </source>
</evidence>
<name>A0ABQ7V2F0_SOLTU</name>
<dbReference type="PANTHER" id="PTHR31286">
    <property type="entry name" value="GLYCINE-RICH CELL WALL STRUCTURAL PROTEIN 1.8-LIKE"/>
    <property type="match status" value="1"/>
</dbReference>
<dbReference type="InterPro" id="IPR040256">
    <property type="entry name" value="At4g02000-like"/>
</dbReference>
<feature type="region of interest" description="Disordered" evidence="1">
    <location>
        <begin position="308"/>
        <end position="354"/>
    </location>
</feature>
<proteinExistence type="predicted"/>
<evidence type="ECO:0000256" key="1">
    <source>
        <dbReference type="SAM" id="MobiDB-lite"/>
    </source>
</evidence>
<feature type="compositionally biased region" description="Basic and acidic residues" evidence="1">
    <location>
        <begin position="125"/>
        <end position="144"/>
    </location>
</feature>
<gene>
    <name evidence="2" type="ORF">KY290_021739</name>
</gene>
<dbReference type="Proteomes" id="UP000826656">
    <property type="component" value="Unassembled WGS sequence"/>
</dbReference>
<feature type="compositionally biased region" description="Basic and acidic residues" evidence="1">
    <location>
        <begin position="220"/>
        <end position="236"/>
    </location>
</feature>
<keyword evidence="3" id="KW-1185">Reference proteome</keyword>
<feature type="region of interest" description="Disordered" evidence="1">
    <location>
        <begin position="92"/>
        <end position="144"/>
    </location>
</feature>
<accession>A0ABQ7V2F0</accession>
<feature type="region of interest" description="Disordered" evidence="1">
    <location>
        <begin position="166"/>
        <end position="256"/>
    </location>
</feature>